<proteinExistence type="predicted"/>
<name>A0A2P2PXA6_RHIMU</name>
<reference evidence="1" key="1">
    <citation type="submission" date="2018-02" db="EMBL/GenBank/DDBJ databases">
        <title>Rhizophora mucronata_Transcriptome.</title>
        <authorList>
            <person name="Meera S.P."/>
            <person name="Sreeshan A."/>
            <person name="Augustine A."/>
        </authorList>
    </citation>
    <scope>NUCLEOTIDE SEQUENCE</scope>
    <source>
        <tissue evidence="1">Leaf</tissue>
    </source>
</reference>
<sequence length="23" mass="2626">MLMVLMSLCMKWFSSVIEFGACV</sequence>
<protein>
    <submittedName>
        <fullName evidence="1">Uncharacterized protein</fullName>
    </submittedName>
</protein>
<accession>A0A2P2PXA6</accession>
<dbReference type="EMBL" id="GGEC01078867">
    <property type="protein sequence ID" value="MBX59351.1"/>
    <property type="molecule type" value="Transcribed_RNA"/>
</dbReference>
<evidence type="ECO:0000313" key="1">
    <source>
        <dbReference type="EMBL" id="MBX59351.1"/>
    </source>
</evidence>
<dbReference type="AlphaFoldDB" id="A0A2P2PXA6"/>
<organism evidence="1">
    <name type="scientific">Rhizophora mucronata</name>
    <name type="common">Asiatic mangrove</name>
    <dbReference type="NCBI Taxonomy" id="61149"/>
    <lineage>
        <taxon>Eukaryota</taxon>
        <taxon>Viridiplantae</taxon>
        <taxon>Streptophyta</taxon>
        <taxon>Embryophyta</taxon>
        <taxon>Tracheophyta</taxon>
        <taxon>Spermatophyta</taxon>
        <taxon>Magnoliopsida</taxon>
        <taxon>eudicotyledons</taxon>
        <taxon>Gunneridae</taxon>
        <taxon>Pentapetalae</taxon>
        <taxon>rosids</taxon>
        <taxon>fabids</taxon>
        <taxon>Malpighiales</taxon>
        <taxon>Rhizophoraceae</taxon>
        <taxon>Rhizophora</taxon>
    </lineage>
</organism>